<dbReference type="Proteomes" id="UP000037507">
    <property type="component" value="Unassembled WGS sequence"/>
</dbReference>
<sequence length="100" mass="11368">MSTLFLSPAVFEDLVRLETFLFESEDPLAGELPDFILGALQVMTHQPGMGRPEEAGLHELISFRRRSVCLARCAWDDVLDRVMVGRIRYQREAGDQDDDV</sequence>
<proteinExistence type="predicted"/>
<evidence type="ECO:0000313" key="1">
    <source>
        <dbReference type="EMBL" id="PVE44575.1"/>
    </source>
</evidence>
<accession>A0A2T7UIR8</accession>
<comment type="caution">
    <text evidence="1">The sequence shown here is derived from an EMBL/GenBank/DDBJ whole genome shotgun (WGS) entry which is preliminary data.</text>
</comment>
<organism evidence="1 2">
    <name type="scientific">Limnohabitans planktonicus II-D5</name>
    <dbReference type="NCBI Taxonomy" id="1293045"/>
    <lineage>
        <taxon>Bacteria</taxon>
        <taxon>Pseudomonadati</taxon>
        <taxon>Pseudomonadota</taxon>
        <taxon>Betaproteobacteria</taxon>
        <taxon>Burkholderiales</taxon>
        <taxon>Comamonadaceae</taxon>
        <taxon>Limnohabitans</taxon>
    </lineage>
</organism>
<dbReference type="EMBL" id="LFYT02000001">
    <property type="protein sequence ID" value="PVE44575.1"/>
    <property type="molecule type" value="Genomic_DNA"/>
</dbReference>
<evidence type="ECO:0008006" key="3">
    <source>
        <dbReference type="Google" id="ProtNLM"/>
    </source>
</evidence>
<dbReference type="AlphaFoldDB" id="A0A2T7UIR8"/>
<evidence type="ECO:0000313" key="2">
    <source>
        <dbReference type="Proteomes" id="UP000037507"/>
    </source>
</evidence>
<dbReference type="STRING" id="1293045.H663_11440"/>
<gene>
    <name evidence="1" type="ORF">H663_000710</name>
</gene>
<protein>
    <recommendedName>
        <fullName evidence="3">Plasmid stabilization protein</fullName>
    </recommendedName>
</protein>
<keyword evidence="2" id="KW-1185">Reference proteome</keyword>
<dbReference type="RefSeq" id="WP_053173103.1">
    <property type="nucleotide sequence ID" value="NZ_LFYT02000001.1"/>
</dbReference>
<reference evidence="1" key="1">
    <citation type="submission" date="2017-04" db="EMBL/GenBank/DDBJ databases">
        <title>Unexpected and diverse lifestyles within the genus Limnohabitans.</title>
        <authorList>
            <person name="Kasalicky V."/>
            <person name="Mehrshad M."/>
            <person name="Andrei S.-A."/>
            <person name="Salcher M."/>
            <person name="Kratochvilova H."/>
            <person name="Simek K."/>
            <person name="Ghai R."/>
        </authorList>
    </citation>
    <scope>NUCLEOTIDE SEQUENCE [LARGE SCALE GENOMIC DNA]</scope>
    <source>
        <strain evidence="1">II-D5</strain>
    </source>
</reference>
<name>A0A2T7UIR8_9BURK</name>
<dbReference type="OrthoDB" id="121597at2"/>